<organism evidence="2 3">
    <name type="scientific">Chengkuizengella axinellae</name>
    <dbReference type="NCBI Taxonomy" id="3064388"/>
    <lineage>
        <taxon>Bacteria</taxon>
        <taxon>Bacillati</taxon>
        <taxon>Bacillota</taxon>
        <taxon>Bacilli</taxon>
        <taxon>Bacillales</taxon>
        <taxon>Paenibacillaceae</taxon>
        <taxon>Chengkuizengella</taxon>
    </lineage>
</organism>
<dbReference type="Pfam" id="PF07978">
    <property type="entry name" value="NIPSNAP"/>
    <property type="match status" value="1"/>
</dbReference>
<name>A0ABT9J575_9BACL</name>
<evidence type="ECO:0000313" key="2">
    <source>
        <dbReference type="EMBL" id="MDP5276769.1"/>
    </source>
</evidence>
<reference evidence="2 3" key="1">
    <citation type="submission" date="2023-08" db="EMBL/GenBank/DDBJ databases">
        <authorList>
            <person name="Park J.-S."/>
        </authorList>
    </citation>
    <scope>NUCLEOTIDE SEQUENCE [LARGE SCALE GENOMIC DNA]</scope>
    <source>
        <strain evidence="2 3">2205SS18-9</strain>
    </source>
</reference>
<dbReference type="Proteomes" id="UP001231941">
    <property type="component" value="Unassembled WGS sequence"/>
</dbReference>
<feature type="domain" description="NIPSNAP" evidence="1">
    <location>
        <begin position="6"/>
        <end position="83"/>
    </location>
</feature>
<sequence length="113" mass="13735">MIYRRKTYKVDPGIISEFNQHFNKTLLPTQIKYGAKLVGRWMTEISNDEVEIFAIWEYKTYEDYLKIENQVRSDKEHVKRVQSWFDRMGGRETFIKYLKEEIKEDFIESTVLI</sequence>
<dbReference type="InterPro" id="IPR012577">
    <property type="entry name" value="NIPSNAP"/>
</dbReference>
<dbReference type="InterPro" id="IPR011008">
    <property type="entry name" value="Dimeric_a/b-barrel"/>
</dbReference>
<dbReference type="RefSeq" id="WP_305994077.1">
    <property type="nucleotide sequence ID" value="NZ_JAVAMP010000018.1"/>
</dbReference>
<accession>A0ABT9J575</accession>
<dbReference type="Gene3D" id="3.30.70.100">
    <property type="match status" value="1"/>
</dbReference>
<comment type="caution">
    <text evidence="2">The sequence shown here is derived from an EMBL/GenBank/DDBJ whole genome shotgun (WGS) entry which is preliminary data.</text>
</comment>
<protein>
    <submittedName>
        <fullName evidence="2">NIPSNAP family protein</fullName>
    </submittedName>
</protein>
<gene>
    <name evidence="2" type="ORF">Q5Y73_21995</name>
</gene>
<dbReference type="EMBL" id="JAVAMP010000018">
    <property type="protein sequence ID" value="MDP5276769.1"/>
    <property type="molecule type" value="Genomic_DNA"/>
</dbReference>
<dbReference type="SUPFAM" id="SSF54909">
    <property type="entry name" value="Dimeric alpha+beta barrel"/>
    <property type="match status" value="1"/>
</dbReference>
<proteinExistence type="predicted"/>
<evidence type="ECO:0000313" key="3">
    <source>
        <dbReference type="Proteomes" id="UP001231941"/>
    </source>
</evidence>
<evidence type="ECO:0000259" key="1">
    <source>
        <dbReference type="Pfam" id="PF07978"/>
    </source>
</evidence>
<keyword evidence="3" id="KW-1185">Reference proteome</keyword>